<reference evidence="2" key="1">
    <citation type="journal article" date="2014" name="Int. J. Syst. Evol. Microbiol.">
        <title>Complete genome sequence of Corynebacterium casei LMG S-19264T (=DSM 44701T), isolated from a smear-ripened cheese.</title>
        <authorList>
            <consortium name="US DOE Joint Genome Institute (JGI-PGF)"/>
            <person name="Walter F."/>
            <person name="Albersmeier A."/>
            <person name="Kalinowski J."/>
            <person name="Ruckert C."/>
        </authorList>
    </citation>
    <scope>NUCLEOTIDE SEQUENCE</scope>
    <source>
        <strain evidence="2">JCM 5016</strain>
    </source>
</reference>
<sequence length="74" mass="7623">MVAVRAVAVSGKALDEAEEAGAAEVFVVVDMGVSFPRPADGPVGIRPERTVPRAAGLADRSNGQPNGQPNWPGR</sequence>
<feature type="compositionally biased region" description="Polar residues" evidence="1">
    <location>
        <begin position="61"/>
        <end position="74"/>
    </location>
</feature>
<evidence type="ECO:0000256" key="1">
    <source>
        <dbReference type="SAM" id="MobiDB-lite"/>
    </source>
</evidence>
<protein>
    <submittedName>
        <fullName evidence="2">Uncharacterized protein</fullName>
    </submittedName>
</protein>
<dbReference type="Proteomes" id="UP000623010">
    <property type="component" value="Unassembled WGS sequence"/>
</dbReference>
<dbReference type="AlphaFoldDB" id="A0A918RQ30"/>
<reference evidence="2" key="2">
    <citation type="submission" date="2020-09" db="EMBL/GenBank/DDBJ databases">
        <authorList>
            <person name="Sun Q."/>
            <person name="Ohkuma M."/>
        </authorList>
    </citation>
    <scope>NUCLEOTIDE SEQUENCE</scope>
    <source>
        <strain evidence="2">JCM 5016</strain>
    </source>
</reference>
<dbReference type="EMBL" id="BMWH01000025">
    <property type="protein sequence ID" value="GHA05542.1"/>
    <property type="molecule type" value="Genomic_DNA"/>
</dbReference>
<evidence type="ECO:0000313" key="2">
    <source>
        <dbReference type="EMBL" id="GHA05542.1"/>
    </source>
</evidence>
<gene>
    <name evidence="2" type="ORF">GCM10010389_51240</name>
</gene>
<organism evidence="2 3">
    <name type="scientific">Streptomyces echinoruber</name>
    <dbReference type="NCBI Taxonomy" id="68898"/>
    <lineage>
        <taxon>Bacteria</taxon>
        <taxon>Bacillati</taxon>
        <taxon>Actinomycetota</taxon>
        <taxon>Actinomycetes</taxon>
        <taxon>Kitasatosporales</taxon>
        <taxon>Streptomycetaceae</taxon>
        <taxon>Streptomyces</taxon>
    </lineage>
</organism>
<feature type="region of interest" description="Disordered" evidence="1">
    <location>
        <begin position="53"/>
        <end position="74"/>
    </location>
</feature>
<keyword evidence="3" id="KW-1185">Reference proteome</keyword>
<evidence type="ECO:0000313" key="3">
    <source>
        <dbReference type="Proteomes" id="UP000623010"/>
    </source>
</evidence>
<accession>A0A918RQ30</accession>
<comment type="caution">
    <text evidence="2">The sequence shown here is derived from an EMBL/GenBank/DDBJ whole genome shotgun (WGS) entry which is preliminary data.</text>
</comment>
<proteinExistence type="predicted"/>
<name>A0A918RQ30_9ACTN</name>